<dbReference type="EMBL" id="CP133617">
    <property type="protein sequence ID" value="WMV33153.1"/>
    <property type="molecule type" value="Genomic_DNA"/>
</dbReference>
<proteinExistence type="predicted"/>
<dbReference type="Proteomes" id="UP001234989">
    <property type="component" value="Chromosome 6"/>
</dbReference>
<dbReference type="AlphaFoldDB" id="A0AAF0R318"/>
<name>A0AAF0R318_SOLVR</name>
<gene>
    <name evidence="2" type="ORF">MTR67_026538</name>
</gene>
<keyword evidence="3" id="KW-1185">Reference proteome</keyword>
<reference evidence="2" key="1">
    <citation type="submission" date="2023-08" db="EMBL/GenBank/DDBJ databases">
        <title>A de novo genome assembly of Solanum verrucosum Schlechtendal, a Mexican diploid species geographically isolated from the other diploid A-genome species in potato relatives.</title>
        <authorList>
            <person name="Hosaka K."/>
        </authorList>
    </citation>
    <scope>NUCLEOTIDE SEQUENCE</scope>
    <source>
        <tissue evidence="2">Young leaves</tissue>
    </source>
</reference>
<protein>
    <submittedName>
        <fullName evidence="2">Uncharacterized protein</fullName>
    </submittedName>
</protein>
<evidence type="ECO:0000256" key="1">
    <source>
        <dbReference type="SAM" id="MobiDB-lite"/>
    </source>
</evidence>
<sequence>MEDHIDTSERRESLVNLMIRGPREDQNEDNFFTNNRDGGASGDELNSPHEATRSFGTVAGISLTLRQWVDTFSCIIGKVNTFDVISTGIGENKSD</sequence>
<organism evidence="2 3">
    <name type="scientific">Solanum verrucosum</name>
    <dbReference type="NCBI Taxonomy" id="315347"/>
    <lineage>
        <taxon>Eukaryota</taxon>
        <taxon>Viridiplantae</taxon>
        <taxon>Streptophyta</taxon>
        <taxon>Embryophyta</taxon>
        <taxon>Tracheophyta</taxon>
        <taxon>Spermatophyta</taxon>
        <taxon>Magnoliopsida</taxon>
        <taxon>eudicotyledons</taxon>
        <taxon>Gunneridae</taxon>
        <taxon>Pentapetalae</taxon>
        <taxon>asterids</taxon>
        <taxon>lamiids</taxon>
        <taxon>Solanales</taxon>
        <taxon>Solanaceae</taxon>
        <taxon>Solanoideae</taxon>
        <taxon>Solaneae</taxon>
        <taxon>Solanum</taxon>
    </lineage>
</organism>
<evidence type="ECO:0000313" key="2">
    <source>
        <dbReference type="EMBL" id="WMV33153.1"/>
    </source>
</evidence>
<accession>A0AAF0R318</accession>
<evidence type="ECO:0000313" key="3">
    <source>
        <dbReference type="Proteomes" id="UP001234989"/>
    </source>
</evidence>
<feature type="region of interest" description="Disordered" evidence="1">
    <location>
        <begin position="19"/>
        <end position="49"/>
    </location>
</feature>